<sequence>MASISIREWGSIGTEQVMRIDLSQPNGMSVSCINYGARLIRLLVPDREGQSENVVLGLADAEAYGNDQASFGATVGPVAGRIAGGKWGTIQLEQNAGEHHIHGGSRGWGQQFWDFTIEEAAEAVTVTFTLESTPETVGYPGRLQAKTSYSLDAEGGLTIKMEGISRDIEETLFNPTSHIYFNLSGDAKRPITEHTLQLACEEVLELDAEKLPTGTKQAVAGTAFDFREATLIGDAIQKKPEGFDDVFLMHSDEQKQLVLSDAGSGREMALSSNRSSIVLFSTTDMNEPYLVNGRPMQSHLGLAIEAQEVPDAIHHPGWDNIVLATNTLAARVQNYTFKW</sequence>
<dbReference type="SUPFAM" id="SSF74650">
    <property type="entry name" value="Galactose mutarotase-like"/>
    <property type="match status" value="1"/>
</dbReference>
<evidence type="ECO:0000256" key="4">
    <source>
        <dbReference type="ARBA" id="ARBA00023277"/>
    </source>
</evidence>
<gene>
    <name evidence="5" type="ORF">SDC9_131401</name>
</gene>
<comment type="pathway">
    <text evidence="1">Carbohydrate metabolism; hexose metabolism.</text>
</comment>
<protein>
    <submittedName>
        <fullName evidence="5">Maltose epimerase</fullName>
        <ecNumber evidence="5">5.1.3.21</ecNumber>
    </submittedName>
</protein>
<organism evidence="5">
    <name type="scientific">bioreactor metagenome</name>
    <dbReference type="NCBI Taxonomy" id="1076179"/>
    <lineage>
        <taxon>unclassified sequences</taxon>
        <taxon>metagenomes</taxon>
        <taxon>ecological metagenomes</taxon>
    </lineage>
</organism>
<dbReference type="Pfam" id="PF01263">
    <property type="entry name" value="Aldose_epim"/>
    <property type="match status" value="1"/>
</dbReference>
<dbReference type="GO" id="GO:0006006">
    <property type="term" value="P:glucose metabolic process"/>
    <property type="evidence" value="ECO:0007669"/>
    <property type="project" value="TreeGrafter"/>
</dbReference>
<evidence type="ECO:0000256" key="2">
    <source>
        <dbReference type="ARBA" id="ARBA00006206"/>
    </source>
</evidence>
<evidence type="ECO:0000256" key="1">
    <source>
        <dbReference type="ARBA" id="ARBA00005028"/>
    </source>
</evidence>
<dbReference type="PROSITE" id="PS51257">
    <property type="entry name" value="PROKAR_LIPOPROTEIN"/>
    <property type="match status" value="1"/>
</dbReference>
<dbReference type="InterPro" id="IPR047215">
    <property type="entry name" value="Galactose_mutarotase-like"/>
</dbReference>
<name>A0A645D4B7_9ZZZZ</name>
<dbReference type="InterPro" id="IPR014718">
    <property type="entry name" value="GH-type_carb-bd"/>
</dbReference>
<dbReference type="GO" id="GO:0033499">
    <property type="term" value="P:galactose catabolic process via UDP-galactose, Leloir pathway"/>
    <property type="evidence" value="ECO:0007669"/>
    <property type="project" value="TreeGrafter"/>
</dbReference>
<dbReference type="PANTHER" id="PTHR10091:SF0">
    <property type="entry name" value="GALACTOSE MUTAROTASE"/>
    <property type="match status" value="1"/>
</dbReference>
<dbReference type="CDD" id="cd09019">
    <property type="entry name" value="galactose_mutarotase_like"/>
    <property type="match status" value="1"/>
</dbReference>
<dbReference type="AlphaFoldDB" id="A0A645D4B7"/>
<dbReference type="InterPro" id="IPR008183">
    <property type="entry name" value="Aldose_1/G6P_1-epimerase"/>
</dbReference>
<keyword evidence="3 5" id="KW-0413">Isomerase</keyword>
<dbReference type="GO" id="GO:0005737">
    <property type="term" value="C:cytoplasm"/>
    <property type="evidence" value="ECO:0007669"/>
    <property type="project" value="TreeGrafter"/>
</dbReference>
<dbReference type="GO" id="GO:0004034">
    <property type="term" value="F:aldose 1-epimerase activity"/>
    <property type="evidence" value="ECO:0007669"/>
    <property type="project" value="TreeGrafter"/>
</dbReference>
<dbReference type="EC" id="5.1.3.21" evidence="5"/>
<comment type="caution">
    <text evidence="5">The sequence shown here is derived from an EMBL/GenBank/DDBJ whole genome shotgun (WGS) entry which is preliminary data.</text>
</comment>
<dbReference type="EMBL" id="VSSQ01032905">
    <property type="protein sequence ID" value="MPM84330.1"/>
    <property type="molecule type" value="Genomic_DNA"/>
</dbReference>
<dbReference type="GO" id="GO:0030246">
    <property type="term" value="F:carbohydrate binding"/>
    <property type="evidence" value="ECO:0007669"/>
    <property type="project" value="InterPro"/>
</dbReference>
<dbReference type="Gene3D" id="2.70.98.10">
    <property type="match status" value="1"/>
</dbReference>
<accession>A0A645D4B7</accession>
<keyword evidence="4" id="KW-0119">Carbohydrate metabolism</keyword>
<reference evidence="5" key="1">
    <citation type="submission" date="2019-08" db="EMBL/GenBank/DDBJ databases">
        <authorList>
            <person name="Kucharzyk K."/>
            <person name="Murdoch R.W."/>
            <person name="Higgins S."/>
            <person name="Loffler F."/>
        </authorList>
    </citation>
    <scope>NUCLEOTIDE SEQUENCE</scope>
</reference>
<proteinExistence type="inferred from homology"/>
<dbReference type="InterPro" id="IPR015443">
    <property type="entry name" value="Aldose_1-epimerase"/>
</dbReference>
<dbReference type="PIRSF" id="PIRSF005096">
    <property type="entry name" value="GALM"/>
    <property type="match status" value="1"/>
</dbReference>
<evidence type="ECO:0000313" key="5">
    <source>
        <dbReference type="EMBL" id="MPM84330.1"/>
    </source>
</evidence>
<dbReference type="PANTHER" id="PTHR10091">
    <property type="entry name" value="ALDOSE-1-EPIMERASE"/>
    <property type="match status" value="1"/>
</dbReference>
<evidence type="ECO:0000256" key="3">
    <source>
        <dbReference type="ARBA" id="ARBA00023235"/>
    </source>
</evidence>
<dbReference type="InterPro" id="IPR011013">
    <property type="entry name" value="Gal_mutarotase_sf_dom"/>
</dbReference>
<comment type="similarity">
    <text evidence="2">Belongs to the aldose epimerase family.</text>
</comment>
<dbReference type="GO" id="GO:0050558">
    <property type="term" value="F:maltose epimerase activity"/>
    <property type="evidence" value="ECO:0007669"/>
    <property type="project" value="UniProtKB-EC"/>
</dbReference>
<dbReference type="UniPathway" id="UPA00242"/>